<dbReference type="Bgee" id="ENSMNEG00000031935">
    <property type="expression patterns" value="Expressed in liver and 12 other cell types or tissues"/>
</dbReference>
<reference evidence="3" key="2">
    <citation type="submission" date="2025-09" db="UniProtKB">
        <authorList>
            <consortium name="Ensembl"/>
        </authorList>
    </citation>
    <scope>IDENTIFICATION</scope>
</reference>
<organism evidence="3 4">
    <name type="scientific">Macaca nemestrina</name>
    <name type="common">Pig-tailed macaque</name>
    <dbReference type="NCBI Taxonomy" id="9545"/>
    <lineage>
        <taxon>Eukaryota</taxon>
        <taxon>Metazoa</taxon>
        <taxon>Chordata</taxon>
        <taxon>Craniata</taxon>
        <taxon>Vertebrata</taxon>
        <taxon>Euteleostomi</taxon>
        <taxon>Mammalia</taxon>
        <taxon>Eutheria</taxon>
        <taxon>Euarchontoglires</taxon>
        <taxon>Primates</taxon>
        <taxon>Haplorrhini</taxon>
        <taxon>Catarrhini</taxon>
        <taxon>Cercopithecidae</taxon>
        <taxon>Cercopithecinae</taxon>
        <taxon>Macaca</taxon>
    </lineage>
</organism>
<dbReference type="PANTHER" id="PTHR45890">
    <property type="entry name" value="AARF DOMAIN CONTAINING KINASE 2 (PREDICTED)"/>
    <property type="match status" value="1"/>
</dbReference>
<dbReference type="Ensembl" id="ENSMNET00000040014.1">
    <property type="protein sequence ID" value="ENSMNEP00000015802.1"/>
    <property type="gene ID" value="ENSMNEG00000031935.1"/>
</dbReference>
<comment type="similarity">
    <text evidence="1">Belongs to the protein kinase superfamily. ADCK protein kinase family.</text>
</comment>
<evidence type="ECO:0000313" key="3">
    <source>
        <dbReference type="Ensembl" id="ENSMNEP00000015802.1"/>
    </source>
</evidence>
<sequence>MVAPWRVSVRVCLSHLRCFELRQGLSLLRPSECPRDARLCWLLLGTLPKVVSVCGDVGEGATDVLGRQRVRCSAAAGAGLAESLPRAGPLGGVFLHLRLWLRAGALLVKFFPLLLLYPLTYLAPSVSTLWLHLLLKATETSGPTYIKLGQWASTRRDLFSEAFCAQFSKLHVRVTPHPWAHTERFLRQAFGEDWGSILSFENREPVGSGCVAQVYKAYANTAFLETDSVQRLGRASCLPPFPDAGAVGGLRELFGYLGNGRKPPGNLADQSFLERLLLPEADLVGSNAGVSQAQVPGHQLEPGHLIPVAVKVLHPGLLAQVHMDLLLMKIGSRVLGLLPGIKWLSLPEIVEEFEKLMVQQESVPVSSYQQAGIPVDLKRKIARLGINMLLKMIFVDNFVHADLHPGNILVQGADSLSSSREAQLQQADVCDTLVVAVPSSLCPLRLVLLDAGIVAELQASDLRNFRAVFMAVVMGQGQRVAELILHHARASECRDVEGFKTEMATLVTQARKNTITLEKVGRLLAEQGPGCPYLAWGRADPGSKGDLFMRGVSVKAKKEPPHIFQA</sequence>
<dbReference type="GO" id="GO:0005739">
    <property type="term" value="C:mitochondrion"/>
    <property type="evidence" value="ECO:0007669"/>
    <property type="project" value="TreeGrafter"/>
</dbReference>
<dbReference type="PANTHER" id="PTHR45890:SF1">
    <property type="entry name" value="AARF DOMAIN CONTAINING KINASE 2"/>
    <property type="match status" value="1"/>
</dbReference>
<dbReference type="InterPro" id="IPR052402">
    <property type="entry name" value="ADCK_kinase"/>
</dbReference>
<evidence type="ECO:0000259" key="2">
    <source>
        <dbReference type="Pfam" id="PF03109"/>
    </source>
</evidence>
<dbReference type="InterPro" id="IPR011009">
    <property type="entry name" value="Kinase-like_dom_sf"/>
</dbReference>
<gene>
    <name evidence="3" type="primary">ADCK2</name>
</gene>
<dbReference type="AlphaFoldDB" id="A0A2K6BWL5"/>
<dbReference type="InterPro" id="IPR004147">
    <property type="entry name" value="ABC1_dom"/>
</dbReference>
<name>A0A2K6BWL5_MACNE</name>
<keyword evidence="4" id="KW-1185">Reference proteome</keyword>
<dbReference type="Proteomes" id="UP000233120">
    <property type="component" value="Unassembled WGS sequence"/>
</dbReference>
<feature type="domain" description="ABC1 atypical kinase-like" evidence="2">
    <location>
        <begin position="378"/>
        <end position="483"/>
    </location>
</feature>
<dbReference type="GeneTree" id="ENSGT00390000001536"/>
<dbReference type="SUPFAM" id="SSF56112">
    <property type="entry name" value="Protein kinase-like (PK-like)"/>
    <property type="match status" value="1"/>
</dbReference>
<evidence type="ECO:0000313" key="4">
    <source>
        <dbReference type="Proteomes" id="UP000233120"/>
    </source>
</evidence>
<dbReference type="Pfam" id="PF03109">
    <property type="entry name" value="ABC1"/>
    <property type="match status" value="1"/>
</dbReference>
<evidence type="ECO:0000256" key="1">
    <source>
        <dbReference type="ARBA" id="ARBA00009670"/>
    </source>
</evidence>
<accession>A0A2K6BWL5</accession>
<proteinExistence type="inferred from homology"/>
<reference evidence="3" key="1">
    <citation type="submission" date="2025-08" db="UniProtKB">
        <authorList>
            <consortium name="Ensembl"/>
        </authorList>
    </citation>
    <scope>IDENTIFICATION</scope>
</reference>
<dbReference type="KEGG" id="mni:105471278"/>
<protein>
    <submittedName>
        <fullName evidence="3">AarF domain containing kinase 2</fullName>
    </submittedName>
</protein>
<dbReference type="InterPro" id="IPR044095">
    <property type="entry name" value="ADCK2_dom"/>
</dbReference>
<dbReference type="CDD" id="cd13971">
    <property type="entry name" value="ADCK2-like"/>
    <property type="match status" value="1"/>
</dbReference>